<reference evidence="8" key="1">
    <citation type="journal article" date="2017" name="Genome Biol.">
        <title>Comparative genomics reveals high biological diversity and specific adaptations in the industrially and medically important fungal genus Aspergillus.</title>
        <authorList>
            <person name="de Vries R.P."/>
            <person name="Riley R."/>
            <person name="Wiebenga A."/>
            <person name="Aguilar-Osorio G."/>
            <person name="Amillis S."/>
            <person name="Uchima C.A."/>
            <person name="Anderluh G."/>
            <person name="Asadollahi M."/>
            <person name="Askin M."/>
            <person name="Barry K."/>
            <person name="Battaglia E."/>
            <person name="Bayram O."/>
            <person name="Benocci T."/>
            <person name="Braus-Stromeyer S.A."/>
            <person name="Caldana C."/>
            <person name="Canovas D."/>
            <person name="Cerqueira G.C."/>
            <person name="Chen F."/>
            <person name="Chen W."/>
            <person name="Choi C."/>
            <person name="Clum A."/>
            <person name="Dos Santos R.A."/>
            <person name="Damasio A.R."/>
            <person name="Diallinas G."/>
            <person name="Emri T."/>
            <person name="Fekete E."/>
            <person name="Flipphi M."/>
            <person name="Freyberg S."/>
            <person name="Gallo A."/>
            <person name="Gournas C."/>
            <person name="Habgood R."/>
            <person name="Hainaut M."/>
            <person name="Harispe M.L."/>
            <person name="Henrissat B."/>
            <person name="Hilden K.S."/>
            <person name="Hope R."/>
            <person name="Hossain A."/>
            <person name="Karabika E."/>
            <person name="Karaffa L."/>
            <person name="Karanyi Z."/>
            <person name="Krasevec N."/>
            <person name="Kuo A."/>
            <person name="Kusch H."/>
            <person name="LaButti K."/>
            <person name="Lagendijk E.L."/>
            <person name="Lapidus A."/>
            <person name="Levasseur A."/>
            <person name="Lindquist E."/>
            <person name="Lipzen A."/>
            <person name="Logrieco A.F."/>
            <person name="MacCabe A."/>
            <person name="Maekelae M.R."/>
            <person name="Malavazi I."/>
            <person name="Melin P."/>
            <person name="Meyer V."/>
            <person name="Mielnichuk N."/>
            <person name="Miskei M."/>
            <person name="Molnar A.P."/>
            <person name="Mule G."/>
            <person name="Ngan C.Y."/>
            <person name="Orejas M."/>
            <person name="Orosz E."/>
            <person name="Ouedraogo J.P."/>
            <person name="Overkamp K.M."/>
            <person name="Park H.-S."/>
            <person name="Perrone G."/>
            <person name="Piumi F."/>
            <person name="Punt P.J."/>
            <person name="Ram A.F."/>
            <person name="Ramon A."/>
            <person name="Rauscher S."/>
            <person name="Record E."/>
            <person name="Riano-Pachon D.M."/>
            <person name="Robert V."/>
            <person name="Roehrig J."/>
            <person name="Ruller R."/>
            <person name="Salamov A."/>
            <person name="Salih N.S."/>
            <person name="Samson R.A."/>
            <person name="Sandor E."/>
            <person name="Sanguinetti M."/>
            <person name="Schuetze T."/>
            <person name="Sepcic K."/>
            <person name="Shelest E."/>
            <person name="Sherlock G."/>
            <person name="Sophianopoulou V."/>
            <person name="Squina F.M."/>
            <person name="Sun H."/>
            <person name="Susca A."/>
            <person name="Todd R.B."/>
            <person name="Tsang A."/>
            <person name="Unkles S.E."/>
            <person name="van de Wiele N."/>
            <person name="van Rossen-Uffink D."/>
            <person name="Oliveira J.V."/>
            <person name="Vesth T.C."/>
            <person name="Visser J."/>
            <person name="Yu J.-H."/>
            <person name="Zhou M."/>
            <person name="Andersen M.R."/>
            <person name="Archer D.B."/>
            <person name="Baker S.E."/>
            <person name="Benoit I."/>
            <person name="Brakhage A.A."/>
            <person name="Braus G.H."/>
            <person name="Fischer R."/>
            <person name="Frisvad J.C."/>
            <person name="Goldman G.H."/>
            <person name="Houbraken J."/>
            <person name="Oakley B."/>
            <person name="Pocsi I."/>
            <person name="Scazzocchio C."/>
            <person name="Seiboth B."/>
            <person name="vanKuyk P.A."/>
            <person name="Wortman J."/>
            <person name="Dyer P.S."/>
            <person name="Grigoriev I.V."/>
        </authorList>
    </citation>
    <scope>NUCLEOTIDE SEQUENCE [LARGE SCALE GENOMIC DNA]</scope>
    <source>
        <strain evidence="8">CBS 101740 / IMI 381727 / IBT 21946</strain>
    </source>
</reference>
<dbReference type="SUPFAM" id="SSF57701">
    <property type="entry name" value="Zn2/Cys6 DNA-binding domain"/>
    <property type="match status" value="1"/>
</dbReference>
<evidence type="ECO:0000313" key="8">
    <source>
        <dbReference type="Proteomes" id="UP000184499"/>
    </source>
</evidence>
<dbReference type="PROSITE" id="PS00463">
    <property type="entry name" value="ZN2_CY6_FUNGAL_1"/>
    <property type="match status" value="1"/>
</dbReference>
<dbReference type="Pfam" id="PF00172">
    <property type="entry name" value="Zn_clus"/>
    <property type="match status" value="1"/>
</dbReference>
<evidence type="ECO:0000256" key="2">
    <source>
        <dbReference type="ARBA" id="ARBA00023125"/>
    </source>
</evidence>
<accession>A0A1L9V1G7</accession>
<protein>
    <recommendedName>
        <fullName evidence="6">Zn(2)-C6 fungal-type domain-containing protein</fullName>
    </recommendedName>
</protein>
<name>A0A1L9V1G7_ASPBC</name>
<feature type="domain" description="Zn(2)-C6 fungal-type" evidence="6">
    <location>
        <begin position="13"/>
        <end position="43"/>
    </location>
</feature>
<dbReference type="GO" id="GO:0001228">
    <property type="term" value="F:DNA-binding transcription activator activity, RNA polymerase II-specific"/>
    <property type="evidence" value="ECO:0007669"/>
    <property type="project" value="TreeGrafter"/>
</dbReference>
<evidence type="ECO:0000256" key="1">
    <source>
        <dbReference type="ARBA" id="ARBA00023015"/>
    </source>
</evidence>
<dbReference type="VEuPathDB" id="FungiDB:ASPBRDRAFT_37000"/>
<dbReference type="GO" id="GO:0008270">
    <property type="term" value="F:zinc ion binding"/>
    <property type="evidence" value="ECO:0007669"/>
    <property type="project" value="InterPro"/>
</dbReference>
<dbReference type="InterPro" id="IPR053157">
    <property type="entry name" value="Sterol_Uptake_Regulator"/>
</dbReference>
<keyword evidence="5" id="KW-1133">Transmembrane helix</keyword>
<gene>
    <name evidence="7" type="ORF">ASPBRDRAFT_37000</name>
</gene>
<dbReference type="GeneID" id="93576115"/>
<dbReference type="PANTHER" id="PTHR47784:SF14">
    <property type="entry name" value="ZN(II)2CYS6 TRANSCRIPTION FACTOR (EUROFUNG)"/>
    <property type="match status" value="1"/>
</dbReference>
<keyword evidence="5" id="KW-0812">Transmembrane</keyword>
<dbReference type="Gene3D" id="4.10.240.10">
    <property type="entry name" value="Zn(2)-C6 fungal-type DNA-binding domain"/>
    <property type="match status" value="1"/>
</dbReference>
<evidence type="ECO:0000256" key="4">
    <source>
        <dbReference type="ARBA" id="ARBA00023242"/>
    </source>
</evidence>
<dbReference type="OrthoDB" id="4937900at2759"/>
<dbReference type="STRING" id="767769.A0A1L9V1G7"/>
<dbReference type="OMA" id="WYVRDWG"/>
<dbReference type="GO" id="GO:0003677">
    <property type="term" value="F:DNA binding"/>
    <property type="evidence" value="ECO:0007669"/>
    <property type="project" value="UniProtKB-KW"/>
</dbReference>
<dbReference type="CDD" id="cd00067">
    <property type="entry name" value="GAL4"/>
    <property type="match status" value="1"/>
</dbReference>
<dbReference type="Proteomes" id="UP000184499">
    <property type="component" value="Unassembled WGS sequence"/>
</dbReference>
<dbReference type="SMART" id="SM00066">
    <property type="entry name" value="GAL4"/>
    <property type="match status" value="1"/>
</dbReference>
<evidence type="ECO:0000256" key="5">
    <source>
        <dbReference type="SAM" id="Phobius"/>
    </source>
</evidence>
<dbReference type="InterPro" id="IPR001138">
    <property type="entry name" value="Zn2Cys6_DnaBD"/>
</dbReference>
<sequence>MPCRRYHRKSRTGCAECKKRHLKCDEGLPNCKFCDDRRLECHYACRPRGTNPTDKISPRPPALPLSPSLPSSSHISVATNGLQIDSRLLEVTLLHHYYTNTYATLVEDENSRLEWQVNLPKVASTQPFALDSLLAFTALHLAYLEPNRKHFWTLVAFNYSDKACSMLSRVTGQLSAATADAAMVCSIYIVLFVIAQHRFSRLSSSYLDEVLRIAKLIRGCVLLSGKSTLFGQSSERGTDHERAQQDLHNRTRQVASKIHSLASRILTQLHHLAINIPAHHHTAYIHSIQYILEIVDASKCPHGRPDIGAILLWPLFFPETFATLLQEGDLIARIIFLLYPLSLHFSKDAWFIGDLGETLSGELISPEERIPPEWDETLGKIRREFRGGDSGSAIDMHS</sequence>
<proteinExistence type="predicted"/>
<dbReference type="RefSeq" id="XP_067484988.1">
    <property type="nucleotide sequence ID" value="XM_067623627.1"/>
</dbReference>
<keyword evidence="1" id="KW-0805">Transcription regulation</keyword>
<keyword evidence="5" id="KW-0472">Membrane</keyword>
<dbReference type="AlphaFoldDB" id="A0A1L9V1G7"/>
<evidence type="ECO:0000256" key="3">
    <source>
        <dbReference type="ARBA" id="ARBA00023163"/>
    </source>
</evidence>
<keyword evidence="4" id="KW-0539">Nucleus</keyword>
<dbReference type="InterPro" id="IPR036864">
    <property type="entry name" value="Zn2-C6_fun-type_DNA-bd_sf"/>
</dbReference>
<evidence type="ECO:0000313" key="7">
    <source>
        <dbReference type="EMBL" id="OJJ77741.1"/>
    </source>
</evidence>
<keyword evidence="2" id="KW-0238">DNA-binding</keyword>
<organism evidence="7 8">
    <name type="scientific">Aspergillus brasiliensis (strain CBS 101740 / IMI 381727 / IBT 21946)</name>
    <dbReference type="NCBI Taxonomy" id="767769"/>
    <lineage>
        <taxon>Eukaryota</taxon>
        <taxon>Fungi</taxon>
        <taxon>Dikarya</taxon>
        <taxon>Ascomycota</taxon>
        <taxon>Pezizomycotina</taxon>
        <taxon>Eurotiomycetes</taxon>
        <taxon>Eurotiomycetidae</taxon>
        <taxon>Eurotiales</taxon>
        <taxon>Aspergillaceae</taxon>
        <taxon>Aspergillus</taxon>
        <taxon>Aspergillus subgen. Circumdati</taxon>
    </lineage>
</organism>
<evidence type="ECO:0000259" key="6">
    <source>
        <dbReference type="PROSITE" id="PS50048"/>
    </source>
</evidence>
<dbReference type="PANTHER" id="PTHR47784">
    <property type="entry name" value="STEROL UPTAKE CONTROL PROTEIN 2"/>
    <property type="match status" value="1"/>
</dbReference>
<keyword evidence="3" id="KW-0804">Transcription</keyword>
<dbReference type="PROSITE" id="PS50048">
    <property type="entry name" value="ZN2_CY6_FUNGAL_2"/>
    <property type="match status" value="1"/>
</dbReference>
<dbReference type="EMBL" id="KV878679">
    <property type="protein sequence ID" value="OJJ77741.1"/>
    <property type="molecule type" value="Genomic_DNA"/>
</dbReference>
<feature type="transmembrane region" description="Helical" evidence="5">
    <location>
        <begin position="176"/>
        <end position="195"/>
    </location>
</feature>
<keyword evidence="8" id="KW-1185">Reference proteome</keyword>